<dbReference type="PANTHER" id="PTHR35340">
    <property type="entry name" value="PQQ ENZYME REPEAT PROTEIN-RELATED"/>
    <property type="match status" value="1"/>
</dbReference>
<evidence type="ECO:0000313" key="4">
    <source>
        <dbReference type="Proteomes" id="UP000284178"/>
    </source>
</evidence>
<comment type="caution">
    <text evidence="3">The sequence shown here is derived from an EMBL/GenBank/DDBJ whole genome shotgun (WGS) entry which is preliminary data.</text>
</comment>
<feature type="signal peptide" evidence="1">
    <location>
        <begin position="1"/>
        <end position="22"/>
    </location>
</feature>
<sequence length="650" mass="73088">MRKRLLIILACGLLASAGCTSAVEQRTFSEDGKTAVAYQETLLETQNKQTEQIAAQATGGTLDNPVVIVNPYGLSPLSALIQFDTETAEPVTVIVKGKQPQTDLTWTYEPSTSHCLPIIGLYPEQKTTVQLIVDDMVKELEIEGQALPENAFMAEVTIEHQNPQPNQLIFTTPSSTGYATGYDSQGEIRWILNVMMLWDLNLLEDGRITLSTNRLLDSPYYTTGFLTMDLLGHINAEYSVPGGYHHDLDQLPNGNFLIASDDFSGSTVEDVIVEVDRQTGAVVKSFDLKTILPQDQGKSLNWTAKDWFHNNSVDYNPAQNTLTVSGRHQDAVAVIDYDTQELIAIIGSPDGWPEEMKKYFLTPEGENFEWQWAQHAATWLDDRHIMMFDNGMYRSKTEENAVAAEDNYSRLVVYEVDLEARTIRQVKEYGKERGYTYYSPYISDVDFLGNDQWLVTSGGISWLDGKINNMPGSLTTYDRMEAYVTLIEGNQEQFEIKIPANIYRAEMIDVSKTTMTPLESGRLLGSLGVTAYQTEDDLESKLKFSEAQPIEEELAAKLTLTQEQDRLMVTATLNKHDNLDLILAKEEEVRIYPVQTDTQPGMCVAVFNQPKSPDVATLIQTVSAEGLDGTWHVYYQFNKQLIDARQIYRN</sequence>
<name>A0A412FUX4_9FIRM</name>
<dbReference type="GeneID" id="83016317"/>
<dbReference type="RefSeq" id="WP_117895593.1">
    <property type="nucleotide sequence ID" value="NZ_CABJCV010000017.1"/>
</dbReference>
<proteinExistence type="predicted"/>
<keyword evidence="1" id="KW-0732">Signal</keyword>
<dbReference type="InterPro" id="IPR053143">
    <property type="entry name" value="Arylsulfate_ST"/>
</dbReference>
<reference evidence="3 4" key="1">
    <citation type="submission" date="2018-08" db="EMBL/GenBank/DDBJ databases">
        <title>A genome reference for cultivated species of the human gut microbiota.</title>
        <authorList>
            <person name="Zou Y."/>
            <person name="Xue W."/>
            <person name="Luo G."/>
        </authorList>
    </citation>
    <scope>NUCLEOTIDE SEQUENCE [LARGE SCALE GENOMIC DNA]</scope>
    <source>
        <strain evidence="3 4">AF24-29</strain>
    </source>
</reference>
<dbReference type="Pfam" id="PF17425">
    <property type="entry name" value="Arylsulfotran_N"/>
    <property type="match status" value="1"/>
</dbReference>
<dbReference type="Gene3D" id="2.60.40.3100">
    <property type="entry name" value="Arylsulphate sulphotransferase monomer, N-terminal domain"/>
    <property type="match status" value="1"/>
</dbReference>
<evidence type="ECO:0000313" key="3">
    <source>
        <dbReference type="EMBL" id="RGR71928.1"/>
    </source>
</evidence>
<dbReference type="SUPFAM" id="SSF50969">
    <property type="entry name" value="YVTN repeat-like/Quinoprotein amine dehydrogenase"/>
    <property type="match status" value="1"/>
</dbReference>
<feature type="domain" description="Arylsulfotransferase N-terminal" evidence="2">
    <location>
        <begin position="67"/>
        <end position="135"/>
    </location>
</feature>
<dbReference type="AlphaFoldDB" id="A0A412FUX4"/>
<protein>
    <submittedName>
        <fullName evidence="3">Aryl sulfotransferase</fullName>
    </submittedName>
</protein>
<dbReference type="InterPro" id="IPR035391">
    <property type="entry name" value="Arylsulfotran_N"/>
</dbReference>
<keyword evidence="3" id="KW-0808">Transferase</keyword>
<dbReference type="PROSITE" id="PS51257">
    <property type="entry name" value="PROKAR_LIPOPROTEIN"/>
    <property type="match status" value="1"/>
</dbReference>
<dbReference type="PANTHER" id="PTHR35340:SF10">
    <property type="entry name" value="CYTOPLASMIC PROTEIN"/>
    <property type="match status" value="1"/>
</dbReference>
<gene>
    <name evidence="3" type="ORF">DWY25_13025</name>
</gene>
<keyword evidence="4" id="KW-1185">Reference proteome</keyword>
<organism evidence="3 4">
    <name type="scientific">Holdemania filiformis</name>
    <dbReference type="NCBI Taxonomy" id="61171"/>
    <lineage>
        <taxon>Bacteria</taxon>
        <taxon>Bacillati</taxon>
        <taxon>Bacillota</taxon>
        <taxon>Erysipelotrichia</taxon>
        <taxon>Erysipelotrichales</taxon>
        <taxon>Erysipelotrichaceae</taxon>
        <taxon>Holdemania</taxon>
    </lineage>
</organism>
<dbReference type="InterPro" id="IPR011044">
    <property type="entry name" value="Quino_amine_DH_bsu"/>
</dbReference>
<dbReference type="GO" id="GO:0004062">
    <property type="term" value="F:aryl sulfotransferase activity"/>
    <property type="evidence" value="ECO:0007669"/>
    <property type="project" value="InterPro"/>
</dbReference>
<dbReference type="InterPro" id="IPR010262">
    <property type="entry name" value="Arylsulfotransferase_bact"/>
</dbReference>
<dbReference type="InterPro" id="IPR038477">
    <property type="entry name" value="ASST_N_sf"/>
</dbReference>
<feature type="chain" id="PRO_5019315477" evidence="1">
    <location>
        <begin position="23"/>
        <end position="650"/>
    </location>
</feature>
<evidence type="ECO:0000259" key="2">
    <source>
        <dbReference type="Pfam" id="PF17425"/>
    </source>
</evidence>
<evidence type="ECO:0000256" key="1">
    <source>
        <dbReference type="SAM" id="SignalP"/>
    </source>
</evidence>
<dbReference type="EMBL" id="QRUP01000017">
    <property type="protein sequence ID" value="RGR71928.1"/>
    <property type="molecule type" value="Genomic_DNA"/>
</dbReference>
<dbReference type="Proteomes" id="UP000284178">
    <property type="component" value="Unassembled WGS sequence"/>
</dbReference>
<dbReference type="Pfam" id="PF05935">
    <property type="entry name" value="Arylsulfotrans"/>
    <property type="match status" value="1"/>
</dbReference>
<accession>A0A412FUX4</accession>